<keyword evidence="3" id="KW-1133">Transmembrane helix</keyword>
<evidence type="ECO:0000256" key="3">
    <source>
        <dbReference type="SAM" id="Phobius"/>
    </source>
</evidence>
<keyword evidence="3" id="KW-0472">Membrane</keyword>
<keyword evidence="6" id="KW-1185">Reference proteome</keyword>
<gene>
    <name evidence="5" type="primary">MCTP2_2</name>
    <name evidence="5" type="ORF">Ciccas_011357</name>
</gene>
<dbReference type="EMBL" id="JBJKFK010003256">
    <property type="protein sequence ID" value="KAL3310084.1"/>
    <property type="molecule type" value="Genomic_DNA"/>
</dbReference>
<accession>A0ABD2PRV9</accession>
<dbReference type="Proteomes" id="UP001626550">
    <property type="component" value="Unassembled WGS sequence"/>
</dbReference>
<evidence type="ECO:0000259" key="4">
    <source>
        <dbReference type="PROSITE" id="PS50004"/>
    </source>
</evidence>
<dbReference type="AlphaFoldDB" id="A0ABD2PRV9"/>
<proteinExistence type="predicted"/>
<dbReference type="InterPro" id="IPR035892">
    <property type="entry name" value="C2_domain_sf"/>
</dbReference>
<dbReference type="Gene3D" id="2.60.40.150">
    <property type="entry name" value="C2 domain"/>
    <property type="match status" value="1"/>
</dbReference>
<dbReference type="SMART" id="SM00239">
    <property type="entry name" value="C2"/>
    <property type="match status" value="1"/>
</dbReference>
<protein>
    <submittedName>
        <fullName evidence="5">Multiple C2 and transmembrane domain-containing protein 2</fullName>
    </submittedName>
</protein>
<evidence type="ECO:0000313" key="5">
    <source>
        <dbReference type="EMBL" id="KAL3310084.1"/>
    </source>
</evidence>
<keyword evidence="1" id="KW-0479">Metal-binding</keyword>
<name>A0ABD2PRV9_9PLAT</name>
<dbReference type="SUPFAM" id="SSF49562">
    <property type="entry name" value="C2 domain (Calcium/lipid-binding domain, CaLB)"/>
    <property type="match status" value="1"/>
</dbReference>
<evidence type="ECO:0000256" key="2">
    <source>
        <dbReference type="ARBA" id="ARBA00022837"/>
    </source>
</evidence>
<reference evidence="5 6" key="1">
    <citation type="submission" date="2024-11" db="EMBL/GenBank/DDBJ databases">
        <title>Adaptive evolution of stress response genes in parasites aligns with host niche diversity.</title>
        <authorList>
            <person name="Hahn C."/>
            <person name="Resl P."/>
        </authorList>
    </citation>
    <scope>NUCLEOTIDE SEQUENCE [LARGE SCALE GENOMIC DNA]</scope>
    <source>
        <strain evidence="5">EGGRZ-B1_66</strain>
        <tissue evidence="5">Body</tissue>
    </source>
</reference>
<dbReference type="PANTHER" id="PTHR45911:SF4">
    <property type="entry name" value="MULTIPLE C2 AND TRANSMEMBRANE DOMAIN-CONTAINING PROTEIN"/>
    <property type="match status" value="1"/>
</dbReference>
<feature type="transmembrane region" description="Helical" evidence="3">
    <location>
        <begin position="293"/>
        <end position="311"/>
    </location>
</feature>
<sequence>MVYWCFRAQVLLTHVPYDLSQMYRLRLEGIEADLDVLITITGFKSNTAESITTNVRTVRILSQENKEGLCSESLSIPASPLIPNDLLSVSELYRMVKERYATSRTFHCIGDVGWLEVRVLGATDLDKPDSYFCTVQLPNRYVRTQTIKNTTVPIWNRTFIFPVADVHDVLQIIVYNTSSDRFVGQIQVPLLNIRNGKRRCYQLKNEKFELSTKSQASITIELVMFYNMLRSVWKTFESLPATDYLVPKPKFRWKHLDDEHIEDIKFSVRRLKAVTHKMQSVVHLIKLLRSWNIFWLSFIGILCMNLGIWLVQSYHVPVGIVFYMVYNRLFGEVTKMTPKYAPAKLVDGSNKQNDHDEELDIVCVFKMVGNNEFEIEDEGEEHSGIIKISKILMKLQISLQAAADMVEKMESPLNWSVPLFSILAILVLLIVAMILIFVPLRIVVMAIATKLMIPGRNPQNELLNCILRLPSNIEMQERKNYATAIPKKWLAQMSNLIHSRYK</sequence>
<feature type="domain" description="C2" evidence="4">
    <location>
        <begin position="94"/>
        <end position="204"/>
    </location>
</feature>
<dbReference type="PANTHER" id="PTHR45911">
    <property type="entry name" value="C2 DOMAIN-CONTAINING PROTEIN"/>
    <property type="match status" value="1"/>
</dbReference>
<keyword evidence="3 5" id="KW-0812">Transmembrane</keyword>
<comment type="caution">
    <text evidence="5">The sequence shown here is derived from an EMBL/GenBank/DDBJ whole genome shotgun (WGS) entry which is preliminary data.</text>
</comment>
<organism evidence="5 6">
    <name type="scientific">Cichlidogyrus casuarinus</name>
    <dbReference type="NCBI Taxonomy" id="1844966"/>
    <lineage>
        <taxon>Eukaryota</taxon>
        <taxon>Metazoa</taxon>
        <taxon>Spiralia</taxon>
        <taxon>Lophotrochozoa</taxon>
        <taxon>Platyhelminthes</taxon>
        <taxon>Monogenea</taxon>
        <taxon>Monopisthocotylea</taxon>
        <taxon>Dactylogyridea</taxon>
        <taxon>Ancyrocephalidae</taxon>
        <taxon>Cichlidogyrus</taxon>
    </lineage>
</organism>
<dbReference type="Pfam" id="PF00168">
    <property type="entry name" value="C2"/>
    <property type="match status" value="1"/>
</dbReference>
<evidence type="ECO:0000313" key="6">
    <source>
        <dbReference type="Proteomes" id="UP001626550"/>
    </source>
</evidence>
<dbReference type="GO" id="GO:0046872">
    <property type="term" value="F:metal ion binding"/>
    <property type="evidence" value="ECO:0007669"/>
    <property type="project" value="UniProtKB-KW"/>
</dbReference>
<feature type="transmembrane region" description="Helical" evidence="3">
    <location>
        <begin position="419"/>
        <end position="444"/>
    </location>
</feature>
<evidence type="ECO:0000256" key="1">
    <source>
        <dbReference type="ARBA" id="ARBA00022723"/>
    </source>
</evidence>
<dbReference type="InterPro" id="IPR000008">
    <property type="entry name" value="C2_dom"/>
</dbReference>
<dbReference type="PROSITE" id="PS50004">
    <property type="entry name" value="C2"/>
    <property type="match status" value="1"/>
</dbReference>
<keyword evidence="2" id="KW-0106">Calcium</keyword>